<dbReference type="PANTHER" id="PTHR24282">
    <property type="entry name" value="CYTOCHROME P450 FAMILY MEMBER"/>
    <property type="match status" value="1"/>
</dbReference>
<evidence type="ECO:0000256" key="8">
    <source>
        <dbReference type="ARBA" id="ARBA00023004"/>
    </source>
</evidence>
<evidence type="ECO:0000256" key="12">
    <source>
        <dbReference type="RuleBase" id="RU000461"/>
    </source>
</evidence>
<evidence type="ECO:0000256" key="13">
    <source>
        <dbReference type="SAM" id="Phobius"/>
    </source>
</evidence>
<sequence length="511" mass="57570">MEFQFDKMILFSFLIIGFVGVVVRLYNWLVVKPKRLRSMLKKQGINGPPPAFLLGNMREIMKSLSSNEKTNDPPLIHNCAARVLPFSERWLKDYGQVFVFSLGNIQVLNLHQPELVKEFATCVSWDLGRPLMINDVGPLLGKGILTSNGAFWLHQRKIIAPGLYMEKIKGMGNQITESAITLVNSWKSMVERDGGIADIKIDEAVSRFSGDVISRACFGSNYSKGEQIFLKLSHLQKTLSKKGLALGIPGMRYLPTKTNREAWALEKEIRNLILKVVKERQEAADEKDLLQMILEGAKDSNLSREETERFIVDNCNNIYLAGWETTTVAAVWCLMLLAANQEWQDRVRAEVLEICGGNMPNSDMIRKMKLLNMVIYESLRLYSPVAVIAREALKDMKLANINVPKGVNVWTTILLLHTDPEIWGSDSYNFNPERFANGIAGACKYPFLYMPFGVGPRVCIGQHLAMVELKILMALILSNFSLTISPKYIHSPTFALGVKPKYGVILLVKKI</sequence>
<dbReference type="InterPro" id="IPR050665">
    <property type="entry name" value="Cytochrome_P450_Monooxygen"/>
</dbReference>
<evidence type="ECO:0000256" key="4">
    <source>
        <dbReference type="ARBA" id="ARBA00022692"/>
    </source>
</evidence>
<comment type="caution">
    <text evidence="14">The sequence shown here is derived from an EMBL/GenBank/DDBJ whole genome shotgun (WGS) entry which is preliminary data.</text>
</comment>
<accession>A0A2C9U340</accession>
<keyword evidence="10 13" id="KW-0472">Membrane</keyword>
<dbReference type="Gene3D" id="1.10.630.10">
    <property type="entry name" value="Cytochrome P450"/>
    <property type="match status" value="1"/>
</dbReference>
<dbReference type="GO" id="GO:0020037">
    <property type="term" value="F:heme binding"/>
    <property type="evidence" value="ECO:0007669"/>
    <property type="project" value="InterPro"/>
</dbReference>
<dbReference type="PROSITE" id="PS00086">
    <property type="entry name" value="CYTOCHROME_P450"/>
    <property type="match status" value="1"/>
</dbReference>
<dbReference type="InterPro" id="IPR001128">
    <property type="entry name" value="Cyt_P450"/>
</dbReference>
<evidence type="ECO:0000256" key="6">
    <source>
        <dbReference type="ARBA" id="ARBA00022989"/>
    </source>
</evidence>
<dbReference type="InterPro" id="IPR002401">
    <property type="entry name" value="Cyt_P450_E_grp-I"/>
</dbReference>
<feature type="transmembrane region" description="Helical" evidence="13">
    <location>
        <begin position="12"/>
        <end position="31"/>
    </location>
</feature>
<evidence type="ECO:0000256" key="5">
    <source>
        <dbReference type="ARBA" id="ARBA00022723"/>
    </source>
</evidence>
<dbReference type="GO" id="GO:0016705">
    <property type="term" value="F:oxidoreductase activity, acting on paired donors, with incorporation or reduction of molecular oxygen"/>
    <property type="evidence" value="ECO:0007669"/>
    <property type="project" value="InterPro"/>
</dbReference>
<name>A0A2C9U340_MANES</name>
<protein>
    <recommendedName>
        <fullName evidence="16">Cytochrome P450</fullName>
    </recommendedName>
</protein>
<evidence type="ECO:0000256" key="1">
    <source>
        <dbReference type="ARBA" id="ARBA00004167"/>
    </source>
</evidence>
<dbReference type="InterPro" id="IPR017972">
    <property type="entry name" value="Cyt_P450_CS"/>
</dbReference>
<dbReference type="OrthoDB" id="830015at2759"/>
<keyword evidence="5 11" id="KW-0479">Metal-binding</keyword>
<comment type="subcellular location">
    <subcellularLocation>
        <location evidence="1">Membrane</location>
        <topology evidence="1">Single-pass membrane protein</topology>
    </subcellularLocation>
</comment>
<proteinExistence type="inferred from homology"/>
<evidence type="ECO:0000256" key="2">
    <source>
        <dbReference type="ARBA" id="ARBA00010617"/>
    </source>
</evidence>
<organism evidence="14 15">
    <name type="scientific">Manihot esculenta</name>
    <name type="common">Cassava</name>
    <name type="synonym">Jatropha manihot</name>
    <dbReference type="NCBI Taxonomy" id="3983"/>
    <lineage>
        <taxon>Eukaryota</taxon>
        <taxon>Viridiplantae</taxon>
        <taxon>Streptophyta</taxon>
        <taxon>Embryophyta</taxon>
        <taxon>Tracheophyta</taxon>
        <taxon>Spermatophyta</taxon>
        <taxon>Magnoliopsida</taxon>
        <taxon>eudicotyledons</taxon>
        <taxon>Gunneridae</taxon>
        <taxon>Pentapetalae</taxon>
        <taxon>rosids</taxon>
        <taxon>fabids</taxon>
        <taxon>Malpighiales</taxon>
        <taxon>Euphorbiaceae</taxon>
        <taxon>Crotonoideae</taxon>
        <taxon>Manihoteae</taxon>
        <taxon>Manihot</taxon>
    </lineage>
</organism>
<dbReference type="PRINTS" id="PR00463">
    <property type="entry name" value="EP450I"/>
</dbReference>
<dbReference type="InterPro" id="IPR036396">
    <property type="entry name" value="Cyt_P450_sf"/>
</dbReference>
<keyword evidence="8 11" id="KW-0408">Iron</keyword>
<reference evidence="15" key="1">
    <citation type="journal article" date="2016" name="Nat. Biotechnol.">
        <title>Sequencing wild and cultivated cassava and related species reveals extensive interspecific hybridization and genetic diversity.</title>
        <authorList>
            <person name="Bredeson J.V."/>
            <person name="Lyons J.B."/>
            <person name="Prochnik S.E."/>
            <person name="Wu G.A."/>
            <person name="Ha C.M."/>
            <person name="Edsinger-Gonzales E."/>
            <person name="Grimwood J."/>
            <person name="Schmutz J."/>
            <person name="Rabbi I.Y."/>
            <person name="Egesi C."/>
            <person name="Nauluvula P."/>
            <person name="Lebot V."/>
            <person name="Ndunguru J."/>
            <person name="Mkamilo G."/>
            <person name="Bart R.S."/>
            <person name="Setter T.L."/>
            <person name="Gleadow R.M."/>
            <person name="Kulakow P."/>
            <person name="Ferguson M.E."/>
            <person name="Rounsley S."/>
            <person name="Rokhsar D.S."/>
        </authorList>
    </citation>
    <scope>NUCLEOTIDE SEQUENCE [LARGE SCALE GENOMIC DNA]</scope>
    <source>
        <strain evidence="15">cv. AM560-2</strain>
    </source>
</reference>
<comment type="cofactor">
    <cofactor evidence="11">
        <name>heme</name>
        <dbReference type="ChEBI" id="CHEBI:30413"/>
    </cofactor>
</comment>
<dbReference type="Gramene" id="Manes.18G123000.1.v8.1">
    <property type="protein sequence ID" value="Manes.18G123000.1.v8.1.CDS"/>
    <property type="gene ID" value="Manes.18G123000.v8.1"/>
</dbReference>
<dbReference type="GO" id="GO:0016020">
    <property type="term" value="C:membrane"/>
    <property type="evidence" value="ECO:0007669"/>
    <property type="project" value="UniProtKB-SubCell"/>
</dbReference>
<dbReference type="Proteomes" id="UP000091857">
    <property type="component" value="Chromosome 18"/>
</dbReference>
<keyword evidence="6 13" id="KW-1133">Transmembrane helix</keyword>
<keyword evidence="7 12" id="KW-0560">Oxidoreductase</keyword>
<evidence type="ECO:0000256" key="7">
    <source>
        <dbReference type="ARBA" id="ARBA00023002"/>
    </source>
</evidence>
<feature type="binding site" description="axial binding residue" evidence="11">
    <location>
        <position position="459"/>
    </location>
    <ligand>
        <name>heme</name>
        <dbReference type="ChEBI" id="CHEBI:30413"/>
    </ligand>
    <ligandPart>
        <name>Fe</name>
        <dbReference type="ChEBI" id="CHEBI:18248"/>
    </ligandPart>
</feature>
<dbReference type="SUPFAM" id="SSF48264">
    <property type="entry name" value="Cytochrome P450"/>
    <property type="match status" value="1"/>
</dbReference>
<comment type="similarity">
    <text evidence="2 12">Belongs to the cytochrome P450 family.</text>
</comment>
<keyword evidence="4 13" id="KW-0812">Transmembrane</keyword>
<dbReference type="GO" id="GO:0004497">
    <property type="term" value="F:monooxygenase activity"/>
    <property type="evidence" value="ECO:0000318"/>
    <property type="project" value="GO_Central"/>
</dbReference>
<keyword evidence="3 11" id="KW-0349">Heme</keyword>
<dbReference type="PANTHER" id="PTHR24282:SF196">
    <property type="entry name" value="CYTOCHROME P450 714C2"/>
    <property type="match status" value="1"/>
</dbReference>
<evidence type="ECO:0008006" key="16">
    <source>
        <dbReference type="Google" id="ProtNLM"/>
    </source>
</evidence>
<evidence type="ECO:0000256" key="9">
    <source>
        <dbReference type="ARBA" id="ARBA00023033"/>
    </source>
</evidence>
<dbReference type="PRINTS" id="PR00385">
    <property type="entry name" value="P450"/>
</dbReference>
<dbReference type="AlphaFoldDB" id="A0A2C9U340"/>
<dbReference type="EMBL" id="CM004404">
    <property type="protein sequence ID" value="OAY23984.1"/>
    <property type="molecule type" value="Genomic_DNA"/>
</dbReference>
<keyword evidence="15" id="KW-1185">Reference proteome</keyword>
<dbReference type="GO" id="GO:0005506">
    <property type="term" value="F:iron ion binding"/>
    <property type="evidence" value="ECO:0007669"/>
    <property type="project" value="InterPro"/>
</dbReference>
<evidence type="ECO:0000313" key="15">
    <source>
        <dbReference type="Proteomes" id="UP000091857"/>
    </source>
</evidence>
<gene>
    <name evidence="14" type="ORF">MANES_18G123000v8</name>
</gene>
<evidence type="ECO:0000256" key="3">
    <source>
        <dbReference type="ARBA" id="ARBA00022617"/>
    </source>
</evidence>
<evidence type="ECO:0000313" key="14">
    <source>
        <dbReference type="EMBL" id="OAY23984.1"/>
    </source>
</evidence>
<keyword evidence="9 12" id="KW-0503">Monooxygenase</keyword>
<dbReference type="Pfam" id="PF00067">
    <property type="entry name" value="p450"/>
    <property type="match status" value="1"/>
</dbReference>
<evidence type="ECO:0000256" key="11">
    <source>
        <dbReference type="PIRSR" id="PIRSR602401-1"/>
    </source>
</evidence>
<dbReference type="STRING" id="3983.A0A2C9U340"/>
<evidence type="ECO:0000256" key="10">
    <source>
        <dbReference type="ARBA" id="ARBA00023136"/>
    </source>
</evidence>